<dbReference type="SUPFAM" id="SSF51126">
    <property type="entry name" value="Pectin lyase-like"/>
    <property type="match status" value="1"/>
</dbReference>
<dbReference type="Gene3D" id="1.20.140.40">
    <property type="entry name" value="Invertase/pectin methylesterase inhibitor family protein"/>
    <property type="match status" value="1"/>
</dbReference>
<dbReference type="GO" id="GO:0030599">
    <property type="term" value="F:pectinesterase activity"/>
    <property type="evidence" value="ECO:0007669"/>
    <property type="project" value="UniProtKB-UniRule"/>
</dbReference>
<evidence type="ECO:0000256" key="11">
    <source>
        <dbReference type="PROSITE-ProRule" id="PRU10040"/>
    </source>
</evidence>
<dbReference type="InterPro" id="IPR011050">
    <property type="entry name" value="Pectin_lyase_fold/virulence"/>
</dbReference>
<evidence type="ECO:0000259" key="14">
    <source>
        <dbReference type="SMART" id="SM00856"/>
    </source>
</evidence>
<evidence type="ECO:0000256" key="6">
    <source>
        <dbReference type="ARBA" id="ARBA00022512"/>
    </source>
</evidence>
<evidence type="ECO:0000256" key="1">
    <source>
        <dbReference type="ARBA" id="ARBA00004191"/>
    </source>
</evidence>
<dbReference type="Proteomes" id="UP000323000">
    <property type="component" value="Chromosome 4"/>
</dbReference>
<proteinExistence type="inferred from homology"/>
<name>A0A5C7I276_9ROSI</name>
<keyword evidence="9 12" id="KW-0063">Aspartyl esterase</keyword>
<keyword evidence="7" id="KW-0964">Secreted</keyword>
<dbReference type="UniPathway" id="UPA00545">
    <property type="reaction ID" value="UER00823"/>
</dbReference>
<keyword evidence="13" id="KW-0472">Membrane</keyword>
<keyword evidence="16" id="KW-1185">Reference proteome</keyword>
<feature type="transmembrane region" description="Helical" evidence="13">
    <location>
        <begin position="53"/>
        <end position="78"/>
    </location>
</feature>
<keyword evidence="13" id="KW-0812">Transmembrane</keyword>
<evidence type="ECO:0000256" key="2">
    <source>
        <dbReference type="ARBA" id="ARBA00005184"/>
    </source>
</evidence>
<gene>
    <name evidence="15" type="ORF">EZV62_010208</name>
</gene>
<reference evidence="16" key="1">
    <citation type="journal article" date="2019" name="Gigascience">
        <title>De novo genome assembly of the endangered Acer yangbiense, a plant species with extremely small populations endemic to Yunnan Province, China.</title>
        <authorList>
            <person name="Yang J."/>
            <person name="Wariss H.M."/>
            <person name="Tao L."/>
            <person name="Zhang R."/>
            <person name="Yun Q."/>
            <person name="Hollingsworth P."/>
            <person name="Dao Z."/>
            <person name="Luo G."/>
            <person name="Guo H."/>
            <person name="Ma Y."/>
            <person name="Sun W."/>
        </authorList>
    </citation>
    <scope>NUCLEOTIDE SEQUENCE [LARGE SCALE GENOMIC DNA]</scope>
    <source>
        <strain evidence="16">cv. Malutang</strain>
    </source>
</reference>
<dbReference type="Gene3D" id="2.160.20.10">
    <property type="entry name" value="Single-stranded right-handed beta-helix, Pectin lyase-like"/>
    <property type="match status" value="1"/>
</dbReference>
<dbReference type="PROSITE" id="PS00503">
    <property type="entry name" value="PECTINESTERASE_2"/>
    <property type="match status" value="1"/>
</dbReference>
<evidence type="ECO:0000256" key="8">
    <source>
        <dbReference type="ARBA" id="ARBA00022801"/>
    </source>
</evidence>
<dbReference type="InterPro" id="IPR033131">
    <property type="entry name" value="Pectinesterase_Asp_AS"/>
</dbReference>
<comment type="caution">
    <text evidence="15">The sequence shown here is derived from an EMBL/GenBank/DDBJ whole genome shotgun (WGS) entry which is preliminary data.</text>
</comment>
<dbReference type="OrthoDB" id="2019149at2759"/>
<organism evidence="15 16">
    <name type="scientific">Acer yangbiense</name>
    <dbReference type="NCBI Taxonomy" id="1000413"/>
    <lineage>
        <taxon>Eukaryota</taxon>
        <taxon>Viridiplantae</taxon>
        <taxon>Streptophyta</taxon>
        <taxon>Embryophyta</taxon>
        <taxon>Tracheophyta</taxon>
        <taxon>Spermatophyta</taxon>
        <taxon>Magnoliopsida</taxon>
        <taxon>eudicotyledons</taxon>
        <taxon>Gunneridae</taxon>
        <taxon>Pentapetalae</taxon>
        <taxon>rosids</taxon>
        <taxon>malvids</taxon>
        <taxon>Sapindales</taxon>
        <taxon>Sapindaceae</taxon>
        <taxon>Hippocastanoideae</taxon>
        <taxon>Acereae</taxon>
        <taxon>Acer</taxon>
    </lineage>
</organism>
<comment type="similarity">
    <text evidence="3">In the N-terminal section; belongs to the PMEI family.</text>
</comment>
<feature type="active site" evidence="11">
    <location>
        <position position="454"/>
    </location>
</feature>
<sequence length="620" mass="68648">MQSTSSTAKKLERATISLLSLRRFESQDLSRRGDLQKNKKKIKTKNLKKKMVLLGKVVVTGVSLLLVVGVVVGVIAAVNNSSGNKESTETVSASRKAVSQFCTTTDFKDACINSLNSTTSTDPKELLKAVILAPQDSIKKLFNLSDSLIVEANKSNDNSSKVALEECKELLDYAEDALQTTLSAVGDSELLTLQDRVNELSIWVSAVISFQSTCLENFKGENNTFKTAIQDGMIESRHLTSNALAVLSELSNILKSLGLQINAPAPTNSRRLLQVDEDGLPTWFSASDRKLLAAARKKGGHLRPNAVVAKDGSGQFKTIQAALDAYPEKLQGRYIIYVKAGVYDEYITVTKKQVNVFIYGDGKTKTIVTGSKSNTKGYNTWKTASFSVVGTGFIAKNMGFANTAGPDGHQAVALRIQGDMAAVFNCRIDGYQDTLYTQAFRQFYRNCIISGTVDFIFGDGTAIIQSSMIIVRRPNENQQNTITAQGRDMDREFSGLIIQGCTIVPDKALWYDRFKIKTYLGRPWRAQAFTVFMESTFGDFIQPDGYMPWAGTNNMDTCKYYEYNNRGPGAVTKKRVKWPNVKVIGKREAAKYTVAVLLKGFDKYLRHSRIPFTSWFVHSR</sequence>
<dbReference type="CDD" id="cd15798">
    <property type="entry name" value="PMEI-like_3"/>
    <property type="match status" value="1"/>
</dbReference>
<dbReference type="AlphaFoldDB" id="A0A5C7I276"/>
<evidence type="ECO:0000256" key="13">
    <source>
        <dbReference type="SAM" id="Phobius"/>
    </source>
</evidence>
<comment type="similarity">
    <text evidence="4">In the C-terminal section; belongs to the pectinesterase family.</text>
</comment>
<dbReference type="NCBIfam" id="TIGR01614">
    <property type="entry name" value="PME_inhib"/>
    <property type="match status" value="1"/>
</dbReference>
<dbReference type="GO" id="GO:0045490">
    <property type="term" value="P:pectin catabolic process"/>
    <property type="evidence" value="ECO:0007669"/>
    <property type="project" value="UniProtKB-UniRule"/>
</dbReference>
<evidence type="ECO:0000256" key="3">
    <source>
        <dbReference type="ARBA" id="ARBA00006027"/>
    </source>
</evidence>
<keyword evidence="8 12" id="KW-0378">Hydrolase</keyword>
<comment type="catalytic activity">
    <reaction evidence="12">
        <text>[(1-&gt;4)-alpha-D-galacturonosyl methyl ester](n) + n H2O = [(1-&gt;4)-alpha-D-galacturonosyl](n) + n methanol + n H(+)</text>
        <dbReference type="Rhea" id="RHEA:22380"/>
        <dbReference type="Rhea" id="RHEA-COMP:14570"/>
        <dbReference type="Rhea" id="RHEA-COMP:14573"/>
        <dbReference type="ChEBI" id="CHEBI:15377"/>
        <dbReference type="ChEBI" id="CHEBI:15378"/>
        <dbReference type="ChEBI" id="CHEBI:17790"/>
        <dbReference type="ChEBI" id="CHEBI:140522"/>
        <dbReference type="ChEBI" id="CHEBI:140523"/>
        <dbReference type="EC" id="3.1.1.11"/>
    </reaction>
</comment>
<keyword evidence="13" id="KW-1133">Transmembrane helix</keyword>
<evidence type="ECO:0000313" key="15">
    <source>
        <dbReference type="EMBL" id="TXG63214.1"/>
    </source>
</evidence>
<evidence type="ECO:0000256" key="5">
    <source>
        <dbReference type="ARBA" id="ARBA00013229"/>
    </source>
</evidence>
<protein>
    <recommendedName>
        <fullName evidence="5 12">Pectinesterase</fullName>
        <ecNumber evidence="5 12">3.1.1.11</ecNumber>
    </recommendedName>
</protein>
<dbReference type="PANTHER" id="PTHR31707">
    <property type="entry name" value="PECTINESTERASE"/>
    <property type="match status" value="1"/>
</dbReference>
<evidence type="ECO:0000313" key="16">
    <source>
        <dbReference type="Proteomes" id="UP000323000"/>
    </source>
</evidence>
<keyword evidence="10" id="KW-0961">Cell wall biogenesis/degradation</keyword>
<dbReference type="InterPro" id="IPR035513">
    <property type="entry name" value="Invertase/methylesterase_inhib"/>
</dbReference>
<dbReference type="FunFam" id="1.20.140.40:FF:000001">
    <property type="entry name" value="Pectinesterase"/>
    <property type="match status" value="1"/>
</dbReference>
<dbReference type="GO" id="GO:0042545">
    <property type="term" value="P:cell wall modification"/>
    <property type="evidence" value="ECO:0007669"/>
    <property type="project" value="UniProtKB-UniRule"/>
</dbReference>
<evidence type="ECO:0000256" key="7">
    <source>
        <dbReference type="ARBA" id="ARBA00022525"/>
    </source>
</evidence>
<accession>A0A5C7I276</accession>
<evidence type="ECO:0000256" key="4">
    <source>
        <dbReference type="ARBA" id="ARBA00007786"/>
    </source>
</evidence>
<evidence type="ECO:0000256" key="12">
    <source>
        <dbReference type="RuleBase" id="RU000589"/>
    </source>
</evidence>
<dbReference type="GO" id="GO:0004857">
    <property type="term" value="F:enzyme inhibitor activity"/>
    <property type="evidence" value="ECO:0007669"/>
    <property type="project" value="InterPro"/>
</dbReference>
<dbReference type="FunFam" id="2.160.20.10:FF:000029">
    <property type="entry name" value="Pectinesterase 4"/>
    <property type="match status" value="1"/>
</dbReference>
<keyword evidence="6" id="KW-0134">Cell wall</keyword>
<dbReference type="EC" id="3.1.1.11" evidence="5 12"/>
<dbReference type="InterPro" id="IPR012334">
    <property type="entry name" value="Pectin_lyas_fold"/>
</dbReference>
<comment type="pathway">
    <text evidence="2 12">Glycan metabolism; pectin degradation; 2-dehydro-3-deoxy-D-gluconate from pectin: step 1/5.</text>
</comment>
<dbReference type="EMBL" id="VAHF01000004">
    <property type="protein sequence ID" value="TXG63214.1"/>
    <property type="molecule type" value="Genomic_DNA"/>
</dbReference>
<comment type="subcellular location">
    <subcellularLocation>
        <location evidence="1">Secreted</location>
        <location evidence="1">Cell wall</location>
    </subcellularLocation>
</comment>
<dbReference type="SMART" id="SM00856">
    <property type="entry name" value="PMEI"/>
    <property type="match status" value="1"/>
</dbReference>
<evidence type="ECO:0000256" key="9">
    <source>
        <dbReference type="ARBA" id="ARBA00023085"/>
    </source>
</evidence>
<dbReference type="SUPFAM" id="SSF101148">
    <property type="entry name" value="Plant invertase/pectin methylesterase inhibitor"/>
    <property type="match status" value="1"/>
</dbReference>
<dbReference type="Pfam" id="PF01095">
    <property type="entry name" value="Pectinesterase"/>
    <property type="match status" value="1"/>
</dbReference>
<evidence type="ECO:0000256" key="10">
    <source>
        <dbReference type="ARBA" id="ARBA00023316"/>
    </source>
</evidence>
<feature type="domain" description="Pectinesterase inhibitor" evidence="14">
    <location>
        <begin position="93"/>
        <end position="246"/>
    </location>
</feature>
<dbReference type="InterPro" id="IPR000070">
    <property type="entry name" value="Pectinesterase_cat"/>
</dbReference>
<dbReference type="InterPro" id="IPR006501">
    <property type="entry name" value="Pectinesterase_inhib_dom"/>
</dbReference>
<dbReference type="Pfam" id="PF04043">
    <property type="entry name" value="PMEI"/>
    <property type="match status" value="1"/>
</dbReference>